<proteinExistence type="predicted"/>
<dbReference type="EMBL" id="QTJX01000003">
    <property type="protein sequence ID" value="RDY58820.1"/>
    <property type="molecule type" value="Genomic_DNA"/>
</dbReference>
<protein>
    <submittedName>
        <fullName evidence="2">N-acetyltransferase</fullName>
    </submittedName>
</protein>
<evidence type="ECO:0000259" key="1">
    <source>
        <dbReference type="PROSITE" id="PS51186"/>
    </source>
</evidence>
<accession>A0A371JNS6</accession>
<evidence type="ECO:0000313" key="3">
    <source>
        <dbReference type="Proteomes" id="UP000261828"/>
    </source>
</evidence>
<dbReference type="RefSeq" id="WP_116185141.1">
    <property type="nucleotide sequence ID" value="NZ_QTJX01000003.1"/>
</dbReference>
<reference evidence="2 3" key="1">
    <citation type="submission" date="2018-08" db="EMBL/GenBank/DDBJ databases">
        <title>Muricauda nanhaiensis sp. nov., isolated from seawater of the South China Sea.</title>
        <authorList>
            <person name="Dang Y."/>
        </authorList>
    </citation>
    <scope>NUCLEOTIDE SEQUENCE [LARGE SCALE GENOMIC DNA]</scope>
    <source>
        <strain evidence="2 3">SM1704</strain>
    </source>
</reference>
<sequence>MEHHIDDHITLVPISLDYVEDMFASFDEEVIQFLPLDNPPARVEETKAFAEHSITQMQQGNDLVWVILHNNSFAGCCGIHSIPTKQPHFGLWIKKEIQGKGIGKKVVSYMLHWGIKNLEVEYIKYPVDQRNIKSIKLIEGLGLTLADHYTMGNVKKLAVDEYRLYK</sequence>
<evidence type="ECO:0000313" key="2">
    <source>
        <dbReference type="EMBL" id="RDY58820.1"/>
    </source>
</evidence>
<feature type="domain" description="N-acetyltransferase" evidence="1">
    <location>
        <begin position="9"/>
        <end position="166"/>
    </location>
</feature>
<dbReference type="Gene3D" id="3.40.630.30">
    <property type="match status" value="1"/>
</dbReference>
<keyword evidence="3" id="KW-1185">Reference proteome</keyword>
<dbReference type="InterPro" id="IPR016181">
    <property type="entry name" value="Acyl_CoA_acyltransferase"/>
</dbReference>
<dbReference type="Proteomes" id="UP000261828">
    <property type="component" value="Unassembled WGS sequence"/>
</dbReference>
<dbReference type="InterPro" id="IPR000182">
    <property type="entry name" value="GNAT_dom"/>
</dbReference>
<keyword evidence="2" id="KW-0808">Transferase</keyword>
<dbReference type="AlphaFoldDB" id="A0A371JNS6"/>
<name>A0A371JNS6_9FLAO</name>
<dbReference type="Pfam" id="PF13302">
    <property type="entry name" value="Acetyltransf_3"/>
    <property type="match status" value="1"/>
</dbReference>
<dbReference type="OrthoDB" id="9811523at2"/>
<dbReference type="SUPFAM" id="SSF55729">
    <property type="entry name" value="Acyl-CoA N-acyltransferases (Nat)"/>
    <property type="match status" value="1"/>
</dbReference>
<dbReference type="InterPro" id="IPR051531">
    <property type="entry name" value="N-acetyltransferase"/>
</dbReference>
<dbReference type="GO" id="GO:0016747">
    <property type="term" value="F:acyltransferase activity, transferring groups other than amino-acyl groups"/>
    <property type="evidence" value="ECO:0007669"/>
    <property type="project" value="InterPro"/>
</dbReference>
<dbReference type="PANTHER" id="PTHR43792">
    <property type="entry name" value="GNAT FAMILY, PUTATIVE (AFU_ORTHOLOGUE AFUA_3G00765)-RELATED-RELATED"/>
    <property type="match status" value="1"/>
</dbReference>
<dbReference type="PROSITE" id="PS51186">
    <property type="entry name" value="GNAT"/>
    <property type="match status" value="1"/>
</dbReference>
<dbReference type="CDD" id="cd04301">
    <property type="entry name" value="NAT_SF"/>
    <property type="match status" value="1"/>
</dbReference>
<comment type="caution">
    <text evidence="2">The sequence shown here is derived from an EMBL/GenBank/DDBJ whole genome shotgun (WGS) entry which is preliminary data.</text>
</comment>
<gene>
    <name evidence="2" type="ORF">DX873_14230</name>
</gene>
<organism evidence="2 3">
    <name type="scientific">Flagellimonas nanhaiensis</name>
    <dbReference type="NCBI Taxonomy" id="2292706"/>
    <lineage>
        <taxon>Bacteria</taxon>
        <taxon>Pseudomonadati</taxon>
        <taxon>Bacteroidota</taxon>
        <taxon>Flavobacteriia</taxon>
        <taxon>Flavobacteriales</taxon>
        <taxon>Flavobacteriaceae</taxon>
        <taxon>Flagellimonas</taxon>
    </lineage>
</organism>